<dbReference type="SUPFAM" id="SSF103473">
    <property type="entry name" value="MFS general substrate transporter"/>
    <property type="match status" value="1"/>
</dbReference>
<comment type="subcellular location">
    <subcellularLocation>
        <location evidence="1">Membrane</location>
        <topology evidence="1">Multi-pass membrane protein</topology>
    </subcellularLocation>
</comment>
<dbReference type="OrthoDB" id="3639251at2759"/>
<feature type="region of interest" description="Disordered" evidence="7">
    <location>
        <begin position="1"/>
        <end position="47"/>
    </location>
</feature>
<feature type="transmembrane region" description="Helical" evidence="8">
    <location>
        <begin position="239"/>
        <end position="261"/>
    </location>
</feature>
<dbReference type="InterPro" id="IPR011701">
    <property type="entry name" value="MFS"/>
</dbReference>
<feature type="transmembrane region" description="Helical" evidence="8">
    <location>
        <begin position="145"/>
        <end position="164"/>
    </location>
</feature>
<keyword evidence="2" id="KW-0813">Transport</keyword>
<dbReference type="PANTHER" id="PTHR43791">
    <property type="entry name" value="PERMEASE-RELATED"/>
    <property type="match status" value="1"/>
</dbReference>
<evidence type="ECO:0000313" key="11">
    <source>
        <dbReference type="Proteomes" id="UP000237631"/>
    </source>
</evidence>
<feature type="transmembrane region" description="Helical" evidence="8">
    <location>
        <begin position="310"/>
        <end position="334"/>
    </location>
</feature>
<evidence type="ECO:0000256" key="4">
    <source>
        <dbReference type="ARBA" id="ARBA00022989"/>
    </source>
</evidence>
<dbReference type="Proteomes" id="UP000237631">
    <property type="component" value="Unassembled WGS sequence"/>
</dbReference>
<keyword evidence="5 8" id="KW-0472">Membrane</keyword>
<accession>A0A2S6BXQ8</accession>
<dbReference type="Pfam" id="PF07690">
    <property type="entry name" value="MFS_1"/>
    <property type="match status" value="1"/>
</dbReference>
<evidence type="ECO:0000256" key="1">
    <source>
        <dbReference type="ARBA" id="ARBA00004141"/>
    </source>
</evidence>
<gene>
    <name evidence="10" type="ORF">CBER1_10512</name>
</gene>
<feature type="transmembrane region" description="Helical" evidence="8">
    <location>
        <begin position="373"/>
        <end position="393"/>
    </location>
</feature>
<dbReference type="InterPro" id="IPR036259">
    <property type="entry name" value="MFS_trans_sf"/>
</dbReference>
<evidence type="ECO:0000256" key="6">
    <source>
        <dbReference type="ARBA" id="ARBA00037968"/>
    </source>
</evidence>
<evidence type="ECO:0000256" key="8">
    <source>
        <dbReference type="SAM" id="Phobius"/>
    </source>
</evidence>
<dbReference type="InterPro" id="IPR020846">
    <property type="entry name" value="MFS_dom"/>
</dbReference>
<feature type="transmembrane region" description="Helical" evidence="8">
    <location>
        <begin position="170"/>
        <end position="195"/>
    </location>
</feature>
<evidence type="ECO:0000256" key="5">
    <source>
        <dbReference type="ARBA" id="ARBA00023136"/>
    </source>
</evidence>
<name>A0A2S6BXQ8_9PEZI</name>
<comment type="caution">
    <text evidence="10">The sequence shown here is derived from an EMBL/GenBank/DDBJ whole genome shotgun (WGS) entry which is preliminary data.</text>
</comment>
<dbReference type="PANTHER" id="PTHR43791:SF43">
    <property type="entry name" value="MAJOR FACILITATOR SUPERFAMILY (MFS) PROFILE DOMAIN-CONTAINING PROTEIN"/>
    <property type="match status" value="1"/>
</dbReference>
<dbReference type="GO" id="GO:0016020">
    <property type="term" value="C:membrane"/>
    <property type="evidence" value="ECO:0007669"/>
    <property type="project" value="UniProtKB-SubCell"/>
</dbReference>
<evidence type="ECO:0000313" key="10">
    <source>
        <dbReference type="EMBL" id="PPJ52239.1"/>
    </source>
</evidence>
<feature type="transmembrane region" description="Helical" evidence="8">
    <location>
        <begin position="346"/>
        <end position="366"/>
    </location>
</feature>
<dbReference type="Gene3D" id="1.20.1250.20">
    <property type="entry name" value="MFS general substrate transporter like domains"/>
    <property type="match status" value="1"/>
</dbReference>
<evidence type="ECO:0000256" key="2">
    <source>
        <dbReference type="ARBA" id="ARBA00022448"/>
    </source>
</evidence>
<dbReference type="FunFam" id="1.20.1250.20:FF:000065">
    <property type="entry name" value="Putative MFS pantothenate transporter"/>
    <property type="match status" value="1"/>
</dbReference>
<dbReference type="GO" id="GO:0022857">
    <property type="term" value="F:transmembrane transporter activity"/>
    <property type="evidence" value="ECO:0007669"/>
    <property type="project" value="InterPro"/>
</dbReference>
<dbReference type="AlphaFoldDB" id="A0A2S6BXQ8"/>
<feature type="transmembrane region" description="Helical" evidence="8">
    <location>
        <begin position="438"/>
        <end position="459"/>
    </location>
</feature>
<comment type="similarity">
    <text evidence="6">Belongs to the major facilitator superfamily. Allantoate permease family.</text>
</comment>
<keyword evidence="3 8" id="KW-0812">Transmembrane</keyword>
<dbReference type="PROSITE" id="PS50850">
    <property type="entry name" value="MFS"/>
    <property type="match status" value="1"/>
</dbReference>
<feature type="transmembrane region" description="Helical" evidence="8">
    <location>
        <begin position="471"/>
        <end position="491"/>
    </location>
</feature>
<feature type="transmembrane region" description="Helical" evidence="8">
    <location>
        <begin position="405"/>
        <end position="426"/>
    </location>
</feature>
<organism evidence="10 11">
    <name type="scientific">Cercospora berteroae</name>
    <dbReference type="NCBI Taxonomy" id="357750"/>
    <lineage>
        <taxon>Eukaryota</taxon>
        <taxon>Fungi</taxon>
        <taxon>Dikarya</taxon>
        <taxon>Ascomycota</taxon>
        <taxon>Pezizomycotina</taxon>
        <taxon>Dothideomycetes</taxon>
        <taxon>Dothideomycetidae</taxon>
        <taxon>Mycosphaerellales</taxon>
        <taxon>Mycosphaerellaceae</taxon>
        <taxon>Cercospora</taxon>
    </lineage>
</organism>
<dbReference type="EMBL" id="PNEN01001711">
    <property type="protein sequence ID" value="PPJ52239.1"/>
    <property type="molecule type" value="Genomic_DNA"/>
</dbReference>
<feature type="domain" description="Major facilitator superfamily (MFS) profile" evidence="9">
    <location>
        <begin position="78"/>
        <end position="496"/>
    </location>
</feature>
<proteinExistence type="inferred from homology"/>
<evidence type="ECO:0000256" key="3">
    <source>
        <dbReference type="ARBA" id="ARBA00022692"/>
    </source>
</evidence>
<evidence type="ECO:0000259" key="9">
    <source>
        <dbReference type="PROSITE" id="PS50850"/>
    </source>
</evidence>
<protein>
    <recommendedName>
        <fullName evidence="9">Major facilitator superfamily (MFS) profile domain-containing protein</fullName>
    </recommendedName>
</protein>
<reference evidence="11" key="1">
    <citation type="journal article" date="2017" name="bioRxiv">
        <title>Conservation of a gene cluster reveals novel cercosporin biosynthetic mechanisms and extends production to the genus Colletotrichum.</title>
        <authorList>
            <person name="de Jonge R."/>
            <person name="Ebert M.K."/>
            <person name="Huitt-Roehl C.R."/>
            <person name="Pal P."/>
            <person name="Suttle J.C."/>
            <person name="Spanner R.E."/>
            <person name="Neubauer J.D."/>
            <person name="Jurick W.M.II."/>
            <person name="Stott K.A."/>
            <person name="Secor G.A."/>
            <person name="Thomma B.P.H.J."/>
            <person name="Van de Peer Y."/>
            <person name="Townsend C.A."/>
            <person name="Bolton M.D."/>
        </authorList>
    </citation>
    <scope>NUCLEOTIDE SEQUENCE [LARGE SCALE GENOMIC DNA]</scope>
    <source>
        <strain evidence="11">CBS538.71</strain>
    </source>
</reference>
<keyword evidence="4 8" id="KW-1133">Transmembrane helix</keyword>
<sequence length="504" mass="56179">MGVNEKQPHVAVDTSDTSSEERPAPLSSEKPTTDSEAEQQTTTPPKNSRWRRIVGVLWDSFDGTPQERRYVRKLDTFLLSYMCLAYFIKQLDQTNISNAFVSGMKEDLELYGNERNWLNTWFNIGILLGTIPSQMIQLQHVRPSVWIPSCEILWSILVVAMAFAKNVETLYALRFFVGFLESCCFPSFAALLGGWYGTNQLAKRAALFEQSSAIGNMFSGYLQAALYKGMNGKAGLAGWQWMFVIDGLIGIPIGIWGYFAVPDLPHNTRAFYWTAADKEYTIERTQRLGRPATPPLTFKAAWGVFTNWRLWLFILPYNMVGQAISGIKYFNLYLKWDGWSVVHTNLLPTGGDALSVVSALFFGILADQTGYNATLVCLIQGLVVVSNGMLAAWCSGHSLNKGSLLFAYYLSYAGLAAQPIVISWGNHLAASDPILRQMLVACGNVASYTFNAWLPLVAFPTYDAPIYKYGYQILVMFSGLAVIGVISMHVLREKFAQKSSRSGT</sequence>
<keyword evidence="11" id="KW-1185">Reference proteome</keyword>
<evidence type="ECO:0000256" key="7">
    <source>
        <dbReference type="SAM" id="MobiDB-lite"/>
    </source>
</evidence>